<name>A0A849HAF8_9MICO</name>
<dbReference type="CDD" id="cd00118">
    <property type="entry name" value="LysM"/>
    <property type="match status" value="1"/>
</dbReference>
<dbReference type="InterPro" id="IPR052196">
    <property type="entry name" value="Bact_Kbp"/>
</dbReference>
<evidence type="ECO:0000313" key="4">
    <source>
        <dbReference type="Proteomes" id="UP000588586"/>
    </source>
</evidence>
<keyword evidence="4" id="KW-1185">Reference proteome</keyword>
<feature type="compositionally biased region" description="Basic and acidic residues" evidence="1">
    <location>
        <begin position="21"/>
        <end position="31"/>
    </location>
</feature>
<organism evidence="3 4">
    <name type="scientific">Knoellia koreensis</name>
    <dbReference type="NCBI Taxonomy" id="2730921"/>
    <lineage>
        <taxon>Bacteria</taxon>
        <taxon>Bacillati</taxon>
        <taxon>Actinomycetota</taxon>
        <taxon>Actinomycetes</taxon>
        <taxon>Micrococcales</taxon>
        <taxon>Intrasporangiaceae</taxon>
        <taxon>Knoellia</taxon>
    </lineage>
</organism>
<dbReference type="PANTHER" id="PTHR34700">
    <property type="entry name" value="POTASSIUM BINDING PROTEIN KBP"/>
    <property type="match status" value="1"/>
</dbReference>
<gene>
    <name evidence="3" type="ORF">HJG52_00045</name>
</gene>
<proteinExistence type="predicted"/>
<feature type="region of interest" description="Disordered" evidence="1">
    <location>
        <begin position="195"/>
        <end position="220"/>
    </location>
</feature>
<keyword evidence="2" id="KW-0472">Membrane</keyword>
<feature type="transmembrane region" description="Helical" evidence="2">
    <location>
        <begin position="129"/>
        <end position="151"/>
    </location>
</feature>
<feature type="transmembrane region" description="Helical" evidence="2">
    <location>
        <begin position="84"/>
        <end position="108"/>
    </location>
</feature>
<dbReference type="EMBL" id="JABEPQ010000001">
    <property type="protein sequence ID" value="NNM44398.1"/>
    <property type="molecule type" value="Genomic_DNA"/>
</dbReference>
<keyword evidence="2" id="KW-0812">Transmembrane</keyword>
<evidence type="ECO:0000313" key="3">
    <source>
        <dbReference type="EMBL" id="NNM44398.1"/>
    </source>
</evidence>
<keyword evidence="2" id="KW-1133">Transmembrane helix</keyword>
<reference evidence="3 4" key="1">
    <citation type="submission" date="2020-04" db="EMBL/GenBank/DDBJ databases">
        <title>Knoellia sp. isolate from air conditioner.</title>
        <authorList>
            <person name="Chea S."/>
            <person name="Kim D.-U."/>
        </authorList>
    </citation>
    <scope>NUCLEOTIDE SEQUENCE [LARGE SCALE GENOMIC DNA]</scope>
    <source>
        <strain evidence="3 4">DB2414S</strain>
    </source>
</reference>
<dbReference type="AlphaFoldDB" id="A0A849HAF8"/>
<sequence length="944" mass="97765">MAPTKTPTKPAQQGTGYQPRTAKDNLPRTDAGARRNVPMGLLAVLGTLVLLIGVPVALVMLVGNPLPTSLPSRDWLTADVTSGLVIKVLAVLVWVVWAHFVICFLTEWRAVRAGRMPSHVGFGGGSQLLARRLVAGLLLLGGTATLGQGLASATEPAPAPVAVTAQQVDAQSGQQGGQVQVPLITPQQQARVDAENAAAAGTQAPQATKHYEVSPPQGRHHDTLWDIADRTLGDPFRYKEIFELNKGKLQADGRRLTDADLIRPGWQLVLPADAKGAGVTSRPVSTTPPATPGAAFTGAKGTAQTGAAAGADSVFHAAGATATTSTTASTDAGSEGGADLGQLLLGGGLILAGIARALTAQRGPFGEPDEDAAELESAANTRRAEFLDTALRALAQQRTAADQPMPEVLFAYANDTQVVLHLSGSTVAPERPWTASPDGQSWTLQAADLVAPNGHVSAPYPSLVNVAESHGFDVLVDLELAPGLVAVGGNVNTARETVMSMAVDLSTHAWSDDVTVVMVGFGDRLGSLVGARIKAVDTVDEALADLGATTGRASVVNDLGLGGVLAGRQRGRAADLNPVVLFLSGAPTTEQAQRIAQLTSSGRTAVSVVSVGDTPSARWRFVVDEGGHFDAAVLGVSGTARRLGEGANHRIEALLAAATRHRDEGVRALESTSPAEFGAAVVSAQPGAAASSGTTTDLGSAPVVVRLLGDVEVGAPGRVNEARRALLTEAVVMAALHPEGLHEAVLRSGLWPRGVEDDVMDARLADAQEWLGNDASGRARLSFGDDGRWHLSPDVAVDYRALAQAAQASGPAELDTLLAALRLGRGEAFGGAGTAYRWLTFAREARQARLLATSVARRASELAAAGGDQARALEALRLGTTLVPTAEVLWRERLRLVAAHEPSRLADEVAQMYSVLGEHGVKHEPATDALVTELAPGLERATGS</sequence>
<dbReference type="Proteomes" id="UP000588586">
    <property type="component" value="Unassembled WGS sequence"/>
</dbReference>
<protein>
    <submittedName>
        <fullName evidence="3">LysM peptidoglycan-binding domain-containing protein</fullName>
    </submittedName>
</protein>
<feature type="region of interest" description="Disordered" evidence="1">
    <location>
        <begin position="1"/>
        <end position="31"/>
    </location>
</feature>
<dbReference type="InterPro" id="IPR036779">
    <property type="entry name" value="LysM_dom_sf"/>
</dbReference>
<comment type="caution">
    <text evidence="3">The sequence shown here is derived from an EMBL/GenBank/DDBJ whole genome shotgun (WGS) entry which is preliminary data.</text>
</comment>
<dbReference type="PANTHER" id="PTHR34700:SF4">
    <property type="entry name" value="PHAGE-LIKE ELEMENT PBSX PROTEIN XKDP"/>
    <property type="match status" value="1"/>
</dbReference>
<feature type="region of interest" description="Disordered" evidence="1">
    <location>
        <begin position="277"/>
        <end position="298"/>
    </location>
</feature>
<evidence type="ECO:0000256" key="2">
    <source>
        <dbReference type="SAM" id="Phobius"/>
    </source>
</evidence>
<evidence type="ECO:0000256" key="1">
    <source>
        <dbReference type="SAM" id="MobiDB-lite"/>
    </source>
</evidence>
<feature type="transmembrane region" description="Helical" evidence="2">
    <location>
        <begin position="41"/>
        <end position="64"/>
    </location>
</feature>
<dbReference type="RefSeq" id="WP_171241556.1">
    <property type="nucleotide sequence ID" value="NZ_JABEPQ010000001.1"/>
</dbReference>
<accession>A0A849HAF8</accession>
<dbReference type="Gene3D" id="3.10.350.10">
    <property type="entry name" value="LysM domain"/>
    <property type="match status" value="1"/>
</dbReference>
<dbReference type="InterPro" id="IPR018392">
    <property type="entry name" value="LysM"/>
</dbReference>
<feature type="compositionally biased region" description="Low complexity" evidence="1">
    <location>
        <begin position="195"/>
        <end position="208"/>
    </location>
</feature>
<feature type="compositionally biased region" description="Polar residues" evidence="1">
    <location>
        <begin position="1"/>
        <end position="18"/>
    </location>
</feature>